<dbReference type="EMBL" id="MGAF01000004">
    <property type="protein sequence ID" value="OGK42746.1"/>
    <property type="molecule type" value="Genomic_DNA"/>
</dbReference>
<dbReference type="AlphaFoldDB" id="A0A1F7IHA7"/>
<keyword evidence="5" id="KW-0808">Transferase</keyword>
<dbReference type="PANTHER" id="PTHR43584:SF8">
    <property type="entry name" value="N-ACETYLMURAMATE ALPHA-1-PHOSPHATE URIDYLYLTRANSFERASE"/>
    <property type="match status" value="1"/>
</dbReference>
<evidence type="ECO:0000256" key="6">
    <source>
        <dbReference type="ARBA" id="ARBA00022695"/>
    </source>
</evidence>
<comment type="similarity">
    <text evidence="3">In the C-terminal section; belongs to the transferase hexapeptide repeat family.</text>
</comment>
<feature type="domain" description="Nucleotidyl transferase" evidence="11">
    <location>
        <begin position="8"/>
        <end position="217"/>
    </location>
</feature>
<comment type="caution">
    <text evidence="12">The sequence shown here is derived from an EMBL/GenBank/DDBJ whole genome shotgun (WGS) entry which is preliminary data.</text>
</comment>
<dbReference type="Proteomes" id="UP000179270">
    <property type="component" value="Unassembled WGS sequence"/>
</dbReference>
<keyword evidence="6" id="KW-0548">Nucleotidyltransferase</keyword>
<evidence type="ECO:0000256" key="2">
    <source>
        <dbReference type="ARBA" id="ARBA00005208"/>
    </source>
</evidence>
<dbReference type="SUPFAM" id="SSF53448">
    <property type="entry name" value="Nucleotide-diphospho-sugar transferases"/>
    <property type="match status" value="1"/>
</dbReference>
<comment type="catalytic activity">
    <reaction evidence="9">
        <text>alpha-D-glucosamine 1-phosphate + acetyl-CoA = N-acetyl-alpha-D-glucosamine 1-phosphate + CoA + H(+)</text>
        <dbReference type="Rhea" id="RHEA:13725"/>
        <dbReference type="ChEBI" id="CHEBI:15378"/>
        <dbReference type="ChEBI" id="CHEBI:57287"/>
        <dbReference type="ChEBI" id="CHEBI:57288"/>
        <dbReference type="ChEBI" id="CHEBI:57776"/>
        <dbReference type="ChEBI" id="CHEBI:58516"/>
        <dbReference type="EC" id="2.3.1.157"/>
    </reaction>
</comment>
<accession>A0A1F7IHA7</accession>
<dbReference type="PANTHER" id="PTHR43584">
    <property type="entry name" value="NUCLEOTIDYL TRANSFERASE"/>
    <property type="match status" value="1"/>
</dbReference>
<dbReference type="Gene3D" id="3.90.550.10">
    <property type="entry name" value="Spore Coat Polysaccharide Biosynthesis Protein SpsA, Chain A"/>
    <property type="match status" value="1"/>
</dbReference>
<evidence type="ECO:0000256" key="7">
    <source>
        <dbReference type="ARBA" id="ARBA00023268"/>
    </source>
</evidence>
<dbReference type="STRING" id="1802055.A3A74_00850"/>
<dbReference type="InterPro" id="IPR001451">
    <property type="entry name" value="Hexapep"/>
</dbReference>
<evidence type="ECO:0000313" key="13">
    <source>
        <dbReference type="Proteomes" id="UP000179270"/>
    </source>
</evidence>
<name>A0A1F7IHA7_9BACT</name>
<dbReference type="Gene3D" id="2.160.10.10">
    <property type="entry name" value="Hexapeptide repeat proteins"/>
    <property type="match status" value="1"/>
</dbReference>
<gene>
    <name evidence="12" type="ORF">A3A74_00850</name>
</gene>
<evidence type="ECO:0000313" key="12">
    <source>
        <dbReference type="EMBL" id="OGK42746.1"/>
    </source>
</evidence>
<keyword evidence="8" id="KW-0012">Acyltransferase</keyword>
<dbReference type="InterPro" id="IPR005835">
    <property type="entry name" value="NTP_transferase_dom"/>
</dbReference>
<keyword evidence="7" id="KW-0511">Multifunctional enzyme</keyword>
<comment type="pathway">
    <text evidence="2">Nucleotide-sugar biosynthesis; UDP-N-acetyl-alpha-D-glucosamine biosynthesis; UDP-N-acetyl-alpha-D-glucosamine from N-acetyl-alpha-D-glucosamine 1-phosphate: step 1/1.</text>
</comment>
<comment type="pathway">
    <text evidence="1">Nucleotide-sugar biosynthesis; UDP-N-acetyl-alpha-D-glucosamine biosynthesis; N-acetyl-alpha-D-glucosamine 1-phosphate from alpha-D-glucosamine 6-phosphate (route II): step 2/2.</text>
</comment>
<protein>
    <recommendedName>
        <fullName evidence="11">Nucleotidyl transferase domain-containing protein</fullName>
    </recommendedName>
</protein>
<evidence type="ECO:0000256" key="8">
    <source>
        <dbReference type="ARBA" id="ARBA00023315"/>
    </source>
</evidence>
<evidence type="ECO:0000256" key="9">
    <source>
        <dbReference type="ARBA" id="ARBA00048247"/>
    </source>
</evidence>
<evidence type="ECO:0000256" key="3">
    <source>
        <dbReference type="ARBA" id="ARBA00007707"/>
    </source>
</evidence>
<evidence type="ECO:0000256" key="1">
    <source>
        <dbReference type="ARBA" id="ARBA00005166"/>
    </source>
</evidence>
<dbReference type="GO" id="GO:0003977">
    <property type="term" value="F:UDP-N-acetylglucosamine diphosphorylase activity"/>
    <property type="evidence" value="ECO:0007669"/>
    <property type="project" value="UniProtKB-EC"/>
</dbReference>
<dbReference type="GO" id="GO:0019134">
    <property type="term" value="F:glucosamine-1-phosphate N-acetyltransferase activity"/>
    <property type="evidence" value="ECO:0007669"/>
    <property type="project" value="UniProtKB-EC"/>
</dbReference>
<dbReference type="InterPro" id="IPR029044">
    <property type="entry name" value="Nucleotide-diphossugar_trans"/>
</dbReference>
<proteinExistence type="inferred from homology"/>
<comment type="catalytic activity">
    <reaction evidence="10">
        <text>N-acetyl-alpha-D-glucosamine 1-phosphate + UTP + H(+) = UDP-N-acetyl-alpha-D-glucosamine + diphosphate</text>
        <dbReference type="Rhea" id="RHEA:13509"/>
        <dbReference type="ChEBI" id="CHEBI:15378"/>
        <dbReference type="ChEBI" id="CHEBI:33019"/>
        <dbReference type="ChEBI" id="CHEBI:46398"/>
        <dbReference type="ChEBI" id="CHEBI:57705"/>
        <dbReference type="ChEBI" id="CHEBI:57776"/>
        <dbReference type="EC" id="2.7.7.23"/>
    </reaction>
</comment>
<organism evidence="12 13">
    <name type="scientific">Candidatus Roizmanbacteria bacterium RIFCSPLOWO2_01_FULL_35_13</name>
    <dbReference type="NCBI Taxonomy" id="1802055"/>
    <lineage>
        <taxon>Bacteria</taxon>
        <taxon>Candidatus Roizmaniibacteriota</taxon>
    </lineage>
</organism>
<dbReference type="InterPro" id="IPR050065">
    <property type="entry name" value="GlmU-like"/>
</dbReference>
<evidence type="ECO:0000256" key="4">
    <source>
        <dbReference type="ARBA" id="ARBA00007947"/>
    </source>
</evidence>
<evidence type="ECO:0000256" key="5">
    <source>
        <dbReference type="ARBA" id="ARBA00022679"/>
    </source>
</evidence>
<evidence type="ECO:0000256" key="10">
    <source>
        <dbReference type="ARBA" id="ARBA00048493"/>
    </source>
</evidence>
<evidence type="ECO:0000259" key="11">
    <source>
        <dbReference type="Pfam" id="PF00483"/>
    </source>
</evidence>
<dbReference type="Pfam" id="PF00132">
    <property type="entry name" value="Hexapep"/>
    <property type="match status" value="1"/>
</dbReference>
<reference evidence="12 13" key="1">
    <citation type="journal article" date="2016" name="Nat. Commun.">
        <title>Thousands of microbial genomes shed light on interconnected biogeochemical processes in an aquifer system.</title>
        <authorList>
            <person name="Anantharaman K."/>
            <person name="Brown C.T."/>
            <person name="Hug L.A."/>
            <person name="Sharon I."/>
            <person name="Castelle C.J."/>
            <person name="Probst A.J."/>
            <person name="Thomas B.C."/>
            <person name="Singh A."/>
            <person name="Wilkins M.J."/>
            <person name="Karaoz U."/>
            <person name="Brodie E.L."/>
            <person name="Williams K.H."/>
            <person name="Hubbard S.S."/>
            <person name="Banfield J.F."/>
        </authorList>
    </citation>
    <scope>NUCLEOTIDE SEQUENCE [LARGE SCALE GENOMIC DNA]</scope>
</reference>
<dbReference type="Pfam" id="PF00483">
    <property type="entry name" value="NTP_transferase"/>
    <property type="match status" value="1"/>
</dbReference>
<dbReference type="InterPro" id="IPR011004">
    <property type="entry name" value="Trimer_LpxA-like_sf"/>
</dbReference>
<sequence>MRKIKNILILAGGDGSRFWPLSQKSYFLFLGIPLLQHLIEYFGSCTEKITIIINSSDVQMINRFNSSLKFSLIEQQANYQGQAGAILSAKNKITGEVLILNAEDFFNFKVLIQFIDRVDQKDLDYLCLAKKVDNYFPGGYLNFSNNRLISIVEKPDPEKIPSNLVKLVADYFKDFNQLILALEKTETNRDDQYEQAINAIIDRSTKTNYVLYEDYWYPLKYPWHVLPLMKYFLNQLNKEIRVGKNVKIAKTAKIVGPCFIDDNSIIGDFTMLRDSHIGKNCLIGGYSEVTRSYLGDNVSLHRNYVGDSVLANNVLFGAQAATANFRFDSGNIKSAVNKSKIDTNLKKLGAIIGSGSKIGVNSTILPGVKIGKNTYIAPGYTIAEDVEDKKFIFKRKTVKNIHNGI</sequence>
<dbReference type="SUPFAM" id="SSF51161">
    <property type="entry name" value="Trimeric LpxA-like enzymes"/>
    <property type="match status" value="1"/>
</dbReference>
<comment type="similarity">
    <text evidence="4">In the N-terminal section; belongs to the N-acetylglucosamine-1-phosphate uridyltransferase family.</text>
</comment>